<dbReference type="Gene3D" id="3.50.50.60">
    <property type="entry name" value="FAD/NAD(P)-binding domain"/>
    <property type="match status" value="1"/>
</dbReference>
<keyword evidence="2" id="KW-0560">Oxidoreductase</keyword>
<keyword evidence="2" id="KW-0503">Monooxygenase</keyword>
<accession>A0A0B7KA42</accession>
<evidence type="ECO:0008006" key="4">
    <source>
        <dbReference type="Google" id="ProtNLM"/>
    </source>
</evidence>
<evidence type="ECO:0000256" key="1">
    <source>
        <dbReference type="ARBA" id="ARBA00001974"/>
    </source>
</evidence>
<proteinExistence type="predicted"/>
<dbReference type="InterPro" id="IPR051820">
    <property type="entry name" value="FAD-binding_MO"/>
</dbReference>
<dbReference type="GO" id="GO:0004497">
    <property type="term" value="F:monooxygenase activity"/>
    <property type="evidence" value="ECO:0007669"/>
    <property type="project" value="UniProtKB-KW"/>
</dbReference>
<organism evidence="3">
    <name type="scientific">Bionectria ochroleuca</name>
    <name type="common">Gliocladium roseum</name>
    <dbReference type="NCBI Taxonomy" id="29856"/>
    <lineage>
        <taxon>Eukaryota</taxon>
        <taxon>Fungi</taxon>
        <taxon>Dikarya</taxon>
        <taxon>Ascomycota</taxon>
        <taxon>Pezizomycotina</taxon>
        <taxon>Sordariomycetes</taxon>
        <taxon>Hypocreomycetidae</taxon>
        <taxon>Hypocreales</taxon>
        <taxon>Bionectriaceae</taxon>
        <taxon>Clonostachys</taxon>
    </lineage>
</organism>
<dbReference type="EMBL" id="CDPU01000042">
    <property type="protein sequence ID" value="CEO54343.1"/>
    <property type="molecule type" value="Genomic_DNA"/>
</dbReference>
<evidence type="ECO:0000256" key="2">
    <source>
        <dbReference type="ARBA" id="ARBA00023033"/>
    </source>
</evidence>
<dbReference type="SUPFAM" id="SSF51905">
    <property type="entry name" value="FAD/NAD(P)-binding domain"/>
    <property type="match status" value="1"/>
</dbReference>
<protein>
    <recommendedName>
        <fullName evidence="4">FAD/NAD(P)-binding domain-containing protein</fullName>
    </recommendedName>
</protein>
<dbReference type="PANTHER" id="PTHR43872">
    <property type="entry name" value="MONOOXYGENASE, PUTATIVE (AFU_ORTHOLOGUE AFUA_8G02570)-RELATED"/>
    <property type="match status" value="1"/>
</dbReference>
<sequence length="390" mass="43906">MTTDKPSSKHGEHSPPVFDIIITESSQPISYTIVESRNQIGGIWDLFKYPGVRSNTDLFTLGFVWNPWNRDKTLASGPEIKEYMLESAAKFGIEKHIRFGHRVVSANWSSQHNVWELDIQTGAGQETLHARFLTLGTGYYDYDEPLQAHIPGINNFKGAVIHSQFWPRISTTLRKTSCMLLCFDAFRLTSARFHGTMASPSWRCLLPSRITGRVARFRHMMFELSVLLFCIFFPRYARSAIRAETEKLLLSSVPFDPHFNPRYNPWTQRFCGSPDGDLFTSIRSGKASVVTDTIKEVTGGAIQLSSGGSLWLDIIITVTGLKLRMAGGIRLSVDSADVNLSKKFLWKGFMVQDLPNLAIVIGYDNAAWTLGAEVTGIAIMRILRLRWTFG</sequence>
<dbReference type="PANTHER" id="PTHR43872:SF1">
    <property type="entry name" value="MONOOXYGENASE, PUTATIVE (AFU_ORTHOLOGUE AFUA_8G02570)-RELATED"/>
    <property type="match status" value="1"/>
</dbReference>
<comment type="cofactor">
    <cofactor evidence="1">
        <name>FAD</name>
        <dbReference type="ChEBI" id="CHEBI:57692"/>
    </cofactor>
</comment>
<reference evidence="3" key="1">
    <citation type="submission" date="2015-01" db="EMBL/GenBank/DDBJ databases">
        <authorList>
            <person name="Durling Mikael"/>
        </authorList>
    </citation>
    <scope>NUCLEOTIDE SEQUENCE</scope>
</reference>
<dbReference type="InterPro" id="IPR036188">
    <property type="entry name" value="FAD/NAD-bd_sf"/>
</dbReference>
<evidence type="ECO:0000313" key="3">
    <source>
        <dbReference type="EMBL" id="CEO54343.1"/>
    </source>
</evidence>
<gene>
    <name evidence="3" type="ORF">BN869_000010401_1</name>
</gene>
<dbReference type="AlphaFoldDB" id="A0A0B7KA42"/>
<name>A0A0B7KA42_BIOOC</name>